<protein>
    <submittedName>
        <fullName evidence="2">Uncharacterized protein</fullName>
    </submittedName>
</protein>
<feature type="compositionally biased region" description="Low complexity" evidence="1">
    <location>
        <begin position="584"/>
        <end position="598"/>
    </location>
</feature>
<dbReference type="HOGENOM" id="CLU_406530_0_0_1"/>
<feature type="compositionally biased region" description="Polar residues" evidence="1">
    <location>
        <begin position="153"/>
        <end position="163"/>
    </location>
</feature>
<dbReference type="AlphaFoldDB" id="Q5KNY3"/>
<dbReference type="Proteomes" id="UP000002149">
    <property type="component" value="Chromosome 1"/>
</dbReference>
<feature type="compositionally biased region" description="Pro residues" evidence="1">
    <location>
        <begin position="534"/>
        <end position="544"/>
    </location>
</feature>
<feature type="compositionally biased region" description="Basic residues" evidence="1">
    <location>
        <begin position="640"/>
        <end position="649"/>
    </location>
</feature>
<feature type="compositionally biased region" description="Low complexity" evidence="1">
    <location>
        <begin position="340"/>
        <end position="349"/>
    </location>
</feature>
<accession>Q5KNY3</accession>
<evidence type="ECO:0000313" key="2">
    <source>
        <dbReference type="EMBL" id="AAW41110.1"/>
    </source>
</evidence>
<evidence type="ECO:0000256" key="1">
    <source>
        <dbReference type="SAM" id="MobiDB-lite"/>
    </source>
</evidence>
<feature type="compositionally biased region" description="Low complexity" evidence="1">
    <location>
        <begin position="523"/>
        <end position="533"/>
    </location>
</feature>
<feature type="compositionally biased region" description="Polar residues" evidence="1">
    <location>
        <begin position="274"/>
        <end position="292"/>
    </location>
</feature>
<feature type="region of interest" description="Disordered" evidence="1">
    <location>
        <begin position="333"/>
        <end position="606"/>
    </location>
</feature>
<gene>
    <name evidence="2" type="ordered locus">CNA04890</name>
</gene>
<dbReference type="KEGG" id="cne:CNA04890"/>
<feature type="compositionally biased region" description="Acidic residues" evidence="1">
    <location>
        <begin position="393"/>
        <end position="403"/>
    </location>
</feature>
<feature type="region of interest" description="Disordered" evidence="1">
    <location>
        <begin position="626"/>
        <end position="658"/>
    </location>
</feature>
<name>Q5KNY3_CRYD1</name>
<dbReference type="RefSeq" id="XP_566929.1">
    <property type="nucleotide sequence ID" value="XM_566929.2"/>
</dbReference>
<keyword evidence="3" id="KW-1185">Reference proteome</keyword>
<sequence length="658" mass="70885">MPQLTEIDVLTYYSSVVCGLLQPGSSSLTSVPKVASRQDVGDDVNMKSPQNVIDNNVRKKEKKPKGKRGNQNMTQAVEPGVKPVEEAVIAVVEPKDKERQSKRGKKRSLNASISITEDLEQNLPAPDDKKKQKQSKSLPKNATSGQIEAVQTPAHQAQPQPRSTDAMFSAIASKGDKKSARRKKQDQAAAVLEVLHKGTSKGADKEGTKEQTPAKAKPRKSKGKEKDVAAIAKETEPAEEVTENDKEPAKAKTRKSKGKDNPVTPRIPVAITDPGTSNAFASSSTPSKTVITASVPGSHASPKSTTPPPSFSRAPSTPVSEEDVLRHLYTRLSNGSGPFAASLSAPSASEIRKRRRESMVETPLRHKVLLRPSESLGKKRRMSVANENVDLHEEGEDTMEEIDMLASPAFPTAPAAGKKDKKDKKGKVPAPPHKAPSDLALTPVPDDPTELPIFSELRRKDKKKTKEKKEEKQKKDRKEKEKQEREKSETREKNEAKEKGKEKEHGKGRKRKGEALQAETSGPAVAPATIPASAPAPAPAPIPVSPAASISTPAPNQKTPTSSTSKKKRRLTEIPIPRLSPSIKSPAGTTSAASPASSKKTKLSQGLIPLGSSLDTAKMHMYASMGIVTPSPSSKGSSKKEKKIGKRGPKWITETPRM</sequence>
<dbReference type="OrthoDB" id="2576530at2759"/>
<dbReference type="InParanoid" id="Q5KNY3"/>
<evidence type="ECO:0000313" key="3">
    <source>
        <dbReference type="Proteomes" id="UP000002149"/>
    </source>
</evidence>
<feature type="compositionally biased region" description="Low complexity" evidence="1">
    <location>
        <begin position="545"/>
        <end position="564"/>
    </location>
</feature>
<feature type="region of interest" description="Disordered" evidence="1">
    <location>
        <begin position="39"/>
        <end position="320"/>
    </location>
</feature>
<organism evidence="2 3">
    <name type="scientific">Cryptococcus deneoformans (strain JEC21 / ATCC MYA-565)</name>
    <name type="common">Cryptococcus neoformans var. neoformans serotype D</name>
    <dbReference type="NCBI Taxonomy" id="214684"/>
    <lineage>
        <taxon>Eukaryota</taxon>
        <taxon>Fungi</taxon>
        <taxon>Dikarya</taxon>
        <taxon>Basidiomycota</taxon>
        <taxon>Agaricomycotina</taxon>
        <taxon>Tremellomycetes</taxon>
        <taxon>Tremellales</taxon>
        <taxon>Cryptococcaceae</taxon>
        <taxon>Cryptococcus</taxon>
        <taxon>Cryptococcus neoformans species complex</taxon>
    </lineage>
</organism>
<dbReference type="VEuPathDB" id="FungiDB:CNA04890"/>
<feature type="compositionally biased region" description="Basic and acidic residues" evidence="1">
    <location>
        <begin position="224"/>
        <end position="236"/>
    </location>
</feature>
<feature type="compositionally biased region" description="Basic residues" evidence="1">
    <location>
        <begin position="59"/>
        <end position="68"/>
    </location>
</feature>
<dbReference type="PaxDb" id="214684-Q5KNY3"/>
<feature type="compositionally biased region" description="Basic and acidic residues" evidence="1">
    <location>
        <begin position="467"/>
        <end position="505"/>
    </location>
</feature>
<dbReference type="EMBL" id="AE017341">
    <property type="protein sequence ID" value="AAW41110.1"/>
    <property type="molecule type" value="Genomic_DNA"/>
</dbReference>
<reference evidence="2 3" key="1">
    <citation type="journal article" date="2005" name="Science">
        <title>The genome of the basidiomycetous yeast and human pathogen Cryptococcus neoformans.</title>
        <authorList>
            <person name="Loftus B.J."/>
            <person name="Fung E."/>
            <person name="Roncaglia P."/>
            <person name="Rowley D."/>
            <person name="Amedeo P."/>
            <person name="Bruno D."/>
            <person name="Vamathevan J."/>
            <person name="Miranda M."/>
            <person name="Anderson I.J."/>
            <person name="Fraser J.A."/>
            <person name="Allen J.E."/>
            <person name="Bosdet I.E."/>
            <person name="Brent M.R."/>
            <person name="Chiu R."/>
            <person name="Doering T.L."/>
            <person name="Donlin M.J."/>
            <person name="D'Souza C.A."/>
            <person name="Fox D.S."/>
            <person name="Grinberg V."/>
            <person name="Fu J."/>
            <person name="Fukushima M."/>
            <person name="Haas B.J."/>
            <person name="Huang J.C."/>
            <person name="Janbon G."/>
            <person name="Jones S.J."/>
            <person name="Koo H.L."/>
            <person name="Krzywinski M.I."/>
            <person name="Kwon-Chung J.K."/>
            <person name="Lengeler K.B."/>
            <person name="Maiti R."/>
            <person name="Marra M.A."/>
            <person name="Marra R.E."/>
            <person name="Mathewson C.A."/>
            <person name="Mitchell T.G."/>
            <person name="Pertea M."/>
            <person name="Riggs F.R."/>
            <person name="Salzberg S.L."/>
            <person name="Schein J.E."/>
            <person name="Shvartsbeyn A."/>
            <person name="Shin H."/>
            <person name="Shumway M."/>
            <person name="Specht C.A."/>
            <person name="Suh B.B."/>
            <person name="Tenney A."/>
            <person name="Utterback T.R."/>
            <person name="Wickes B.L."/>
            <person name="Wortman J.R."/>
            <person name="Wye N.H."/>
            <person name="Kronstad J.W."/>
            <person name="Lodge J.K."/>
            <person name="Heitman J."/>
            <person name="Davis R.W."/>
            <person name="Fraser C.M."/>
            <person name="Hyman R.W."/>
        </authorList>
    </citation>
    <scope>NUCLEOTIDE SEQUENCE [LARGE SCALE GENOMIC DNA]</scope>
    <source>
        <strain evidence="3">JEC21 / ATCC MYA-565</strain>
    </source>
</reference>
<accession>Q55ZM0</accession>
<proteinExistence type="predicted"/>
<dbReference type="GeneID" id="3253275"/>